<organism evidence="3 4">
    <name type="scientific">Gnathostoma spinigerum</name>
    <dbReference type="NCBI Taxonomy" id="75299"/>
    <lineage>
        <taxon>Eukaryota</taxon>
        <taxon>Metazoa</taxon>
        <taxon>Ecdysozoa</taxon>
        <taxon>Nematoda</taxon>
        <taxon>Chromadorea</taxon>
        <taxon>Rhabditida</taxon>
        <taxon>Spirurina</taxon>
        <taxon>Gnathostomatomorpha</taxon>
        <taxon>Gnathostomatoidea</taxon>
        <taxon>Gnathostomatidae</taxon>
        <taxon>Gnathostoma</taxon>
    </lineage>
</organism>
<protein>
    <recommendedName>
        <fullName evidence="2">Alpha-carbonic anhydrase domain-containing protein</fullName>
    </recommendedName>
</protein>
<dbReference type="EMBL" id="JBGFUD010014757">
    <property type="protein sequence ID" value="MFH4983994.1"/>
    <property type="molecule type" value="Genomic_DNA"/>
</dbReference>
<dbReference type="InterPro" id="IPR001148">
    <property type="entry name" value="CA_dom"/>
</dbReference>
<evidence type="ECO:0000313" key="3">
    <source>
        <dbReference type="EMBL" id="MFH4983994.1"/>
    </source>
</evidence>
<dbReference type="AlphaFoldDB" id="A0ABD6F0C1"/>
<name>A0ABD6F0C1_9BILA</name>
<comment type="caution">
    <text evidence="3">The sequence shown here is derived from an EMBL/GenBank/DDBJ whole genome shotgun (WGS) entry which is preliminary data.</text>
</comment>
<feature type="region of interest" description="Disordered" evidence="1">
    <location>
        <begin position="1"/>
        <end position="61"/>
    </location>
</feature>
<feature type="domain" description="Alpha-carbonic anhydrase" evidence="2">
    <location>
        <begin position="38"/>
        <end position="103"/>
    </location>
</feature>
<accession>A0ABD6F0C1</accession>
<dbReference type="Proteomes" id="UP001608902">
    <property type="component" value="Unassembled WGS sequence"/>
</dbReference>
<dbReference type="Pfam" id="PF00194">
    <property type="entry name" value="Carb_anhydrase"/>
    <property type="match status" value="1"/>
</dbReference>
<evidence type="ECO:0000313" key="4">
    <source>
        <dbReference type="Proteomes" id="UP001608902"/>
    </source>
</evidence>
<dbReference type="Gene3D" id="3.10.200.10">
    <property type="entry name" value="Alpha carbonic anhydrase"/>
    <property type="match status" value="1"/>
</dbReference>
<sequence>MRDDEELTDDASPSNREEKKKVEKTGVQKVAEKTKHSHSFGYGNEDGPHRWTGKCQSGSRQSPIDIVSSAVTPMYYHPLKLDFLDVPGRINLTNDGNTSKFNM</sequence>
<evidence type="ECO:0000259" key="2">
    <source>
        <dbReference type="PROSITE" id="PS51144"/>
    </source>
</evidence>
<keyword evidence="4" id="KW-1185">Reference proteome</keyword>
<evidence type="ECO:0000256" key="1">
    <source>
        <dbReference type="SAM" id="MobiDB-lite"/>
    </source>
</evidence>
<feature type="compositionally biased region" description="Basic and acidic residues" evidence="1">
    <location>
        <begin position="15"/>
        <end position="34"/>
    </location>
</feature>
<dbReference type="InterPro" id="IPR036398">
    <property type="entry name" value="CA_dom_sf"/>
</dbReference>
<proteinExistence type="predicted"/>
<reference evidence="3 4" key="1">
    <citation type="submission" date="2024-08" db="EMBL/GenBank/DDBJ databases">
        <title>Gnathostoma spinigerum genome.</title>
        <authorList>
            <person name="Gonzalez-Bertolin B."/>
            <person name="Monzon S."/>
            <person name="Zaballos A."/>
            <person name="Jimenez P."/>
            <person name="Dekumyoy P."/>
            <person name="Varona S."/>
            <person name="Cuesta I."/>
            <person name="Sumanam S."/>
            <person name="Adisakwattana P."/>
            <person name="Gasser R.B."/>
            <person name="Hernandez-Gonzalez A."/>
            <person name="Young N.D."/>
            <person name="Perteguer M.J."/>
        </authorList>
    </citation>
    <scope>NUCLEOTIDE SEQUENCE [LARGE SCALE GENOMIC DNA]</scope>
    <source>
        <strain evidence="3">AL3</strain>
        <tissue evidence="3">Liver</tissue>
    </source>
</reference>
<gene>
    <name evidence="3" type="ORF">AB6A40_010703</name>
</gene>
<dbReference type="SUPFAM" id="SSF51069">
    <property type="entry name" value="Carbonic anhydrase"/>
    <property type="match status" value="1"/>
</dbReference>
<dbReference type="PROSITE" id="PS51144">
    <property type="entry name" value="ALPHA_CA_2"/>
    <property type="match status" value="1"/>
</dbReference>